<dbReference type="Pfam" id="PF25534">
    <property type="entry name" value="DUF7918"/>
    <property type="match status" value="2"/>
</dbReference>
<organism evidence="3 4">
    <name type="scientific">Diatrype stigma</name>
    <dbReference type="NCBI Taxonomy" id="117547"/>
    <lineage>
        <taxon>Eukaryota</taxon>
        <taxon>Fungi</taxon>
        <taxon>Dikarya</taxon>
        <taxon>Ascomycota</taxon>
        <taxon>Pezizomycotina</taxon>
        <taxon>Sordariomycetes</taxon>
        <taxon>Xylariomycetidae</taxon>
        <taxon>Xylariales</taxon>
        <taxon>Diatrypaceae</taxon>
        <taxon>Diatrype</taxon>
    </lineage>
</organism>
<feature type="compositionally biased region" description="Basic residues" evidence="1">
    <location>
        <begin position="250"/>
        <end position="259"/>
    </location>
</feature>
<feature type="compositionally biased region" description="Basic and acidic residues" evidence="1">
    <location>
        <begin position="226"/>
        <end position="236"/>
    </location>
</feature>
<evidence type="ECO:0000256" key="1">
    <source>
        <dbReference type="SAM" id="MobiDB-lite"/>
    </source>
</evidence>
<dbReference type="PANTHER" id="PTHR36223:SF1">
    <property type="entry name" value="TRANSCRIPTION ELONGATION FACTOR EAF N-TERMINAL DOMAIN-CONTAINING PROTEIN"/>
    <property type="match status" value="1"/>
</dbReference>
<reference evidence="3 4" key="1">
    <citation type="submission" date="2024-02" db="EMBL/GenBank/DDBJ databases">
        <title>De novo assembly and annotation of 12 fungi associated with fruit tree decline syndrome in Ontario, Canada.</title>
        <authorList>
            <person name="Sulman M."/>
            <person name="Ellouze W."/>
            <person name="Ilyukhin E."/>
        </authorList>
    </citation>
    <scope>NUCLEOTIDE SEQUENCE [LARGE SCALE GENOMIC DNA]</scope>
    <source>
        <strain evidence="3 4">M11/M66-122</strain>
    </source>
</reference>
<evidence type="ECO:0000313" key="3">
    <source>
        <dbReference type="EMBL" id="KAK7756490.1"/>
    </source>
</evidence>
<gene>
    <name evidence="3" type="ORF">SLS62_001324</name>
</gene>
<feature type="region of interest" description="Disordered" evidence="1">
    <location>
        <begin position="205"/>
        <end position="271"/>
    </location>
</feature>
<protein>
    <recommendedName>
        <fullName evidence="2">DUF7918 domain-containing protein</fullName>
    </recommendedName>
</protein>
<dbReference type="InterPro" id="IPR057678">
    <property type="entry name" value="DUF7918"/>
</dbReference>
<feature type="domain" description="DUF7918" evidence="2">
    <location>
        <begin position="70"/>
        <end position="176"/>
    </location>
</feature>
<comment type="caution">
    <text evidence="3">The sequence shown here is derived from an EMBL/GenBank/DDBJ whole genome shotgun (WGS) entry which is preliminary data.</text>
</comment>
<keyword evidence="4" id="KW-1185">Reference proteome</keyword>
<feature type="compositionally biased region" description="Basic and acidic residues" evidence="1">
    <location>
        <begin position="205"/>
        <end position="216"/>
    </location>
</feature>
<dbReference type="EMBL" id="JAKJXP020000006">
    <property type="protein sequence ID" value="KAK7756490.1"/>
    <property type="molecule type" value="Genomic_DNA"/>
</dbReference>
<name>A0AAN9V1R8_9PEZI</name>
<dbReference type="PANTHER" id="PTHR36223">
    <property type="entry name" value="BETA-LACTAMASE-TYPE TRANSPEPTIDASE FOLD DOMAIN CONTAINING PROTEIN"/>
    <property type="match status" value="1"/>
</dbReference>
<sequence length="271" mass="30301">MAVLDKVPGIEVTVQINGQDVVEYNDPDASEFDATFPTSSKYIECVDDAEFAVQYHVTNEYKWGYKDHFDDSRHERVKEDVNAAKHLGLIEIKVLRATFKGYSTKLKYSKHTEPNTLEFAEKSLKGKAISHGVSTSFAPASPVGQKRFVDTKDLPEDGGPIAVFQSLKREMIIPRSPSHSPTLASMSRAELERLAQERLDQLRAQNEVKEESRPVIKGESGSTVKQESRSAAKREVGQVYDLTRDSVSPRPKKHPRRGTGAKVEIVDLTDD</sequence>
<evidence type="ECO:0000259" key="2">
    <source>
        <dbReference type="Pfam" id="PF25534"/>
    </source>
</evidence>
<proteinExistence type="predicted"/>
<feature type="domain" description="DUF7918" evidence="2">
    <location>
        <begin position="9"/>
        <end position="67"/>
    </location>
</feature>
<evidence type="ECO:0000313" key="4">
    <source>
        <dbReference type="Proteomes" id="UP001320420"/>
    </source>
</evidence>
<dbReference type="AlphaFoldDB" id="A0AAN9V1R8"/>
<accession>A0AAN9V1R8</accession>
<dbReference type="Proteomes" id="UP001320420">
    <property type="component" value="Unassembled WGS sequence"/>
</dbReference>